<accession>A0A0F9IMQ0</accession>
<organism evidence="1">
    <name type="scientific">marine sediment metagenome</name>
    <dbReference type="NCBI Taxonomy" id="412755"/>
    <lineage>
        <taxon>unclassified sequences</taxon>
        <taxon>metagenomes</taxon>
        <taxon>ecological metagenomes</taxon>
    </lineage>
</organism>
<comment type="caution">
    <text evidence="1">The sequence shown here is derived from an EMBL/GenBank/DDBJ whole genome shotgun (WGS) entry which is preliminary data.</text>
</comment>
<sequence length="39" mass="4732">MVEEEEKIVRSKIAIKRHYLPIEERIKSFKEVNLGYLEL</sequence>
<reference evidence="1" key="1">
    <citation type="journal article" date="2015" name="Nature">
        <title>Complex archaea that bridge the gap between prokaryotes and eukaryotes.</title>
        <authorList>
            <person name="Spang A."/>
            <person name="Saw J.H."/>
            <person name="Jorgensen S.L."/>
            <person name="Zaremba-Niedzwiedzka K."/>
            <person name="Martijn J."/>
            <person name="Lind A.E."/>
            <person name="van Eijk R."/>
            <person name="Schleper C."/>
            <person name="Guy L."/>
            <person name="Ettema T.J."/>
        </authorList>
    </citation>
    <scope>NUCLEOTIDE SEQUENCE</scope>
</reference>
<proteinExistence type="predicted"/>
<evidence type="ECO:0000313" key="1">
    <source>
        <dbReference type="EMBL" id="KKM21069.1"/>
    </source>
</evidence>
<name>A0A0F9IMQ0_9ZZZZ</name>
<dbReference type="AlphaFoldDB" id="A0A0F9IMQ0"/>
<gene>
    <name evidence="1" type="ORF">LCGC14_1639110</name>
</gene>
<protein>
    <submittedName>
        <fullName evidence="1">Uncharacterized protein</fullName>
    </submittedName>
</protein>
<feature type="non-terminal residue" evidence="1">
    <location>
        <position position="39"/>
    </location>
</feature>
<dbReference type="EMBL" id="LAZR01013634">
    <property type="protein sequence ID" value="KKM21069.1"/>
    <property type="molecule type" value="Genomic_DNA"/>
</dbReference>